<dbReference type="EMBL" id="CP009508">
    <property type="protein sequence ID" value="AKB36406.1"/>
    <property type="molecule type" value="Genomic_DNA"/>
</dbReference>
<accession>A0A0E3LD00</accession>
<evidence type="ECO:0000313" key="1">
    <source>
        <dbReference type="EMBL" id="AKB36406.1"/>
    </source>
</evidence>
<dbReference type="GeneID" id="24871428"/>
<dbReference type="AlphaFoldDB" id="A0A0E3LD00"/>
<evidence type="ECO:0000313" key="2">
    <source>
        <dbReference type="Proteomes" id="UP000033123"/>
    </source>
</evidence>
<proteinExistence type="predicted"/>
<dbReference type="Gene3D" id="3.40.50.1820">
    <property type="entry name" value="alpha/beta hydrolase"/>
    <property type="match status" value="1"/>
</dbReference>
<sequence length="78" mass="8763">MGYKASGIYIFGARTPGDYFRMLPLYTLKEVAPQIRCNMLVIETDNDTLIPGQAGSLYDALTSPKEFMLLLENSKIEK</sequence>
<organism evidence="1 2">
    <name type="scientific">Methanosarcina siciliae C2J</name>
    <dbReference type="NCBI Taxonomy" id="1434118"/>
    <lineage>
        <taxon>Archaea</taxon>
        <taxon>Methanobacteriati</taxon>
        <taxon>Methanobacteriota</taxon>
        <taxon>Stenosarchaea group</taxon>
        <taxon>Methanomicrobia</taxon>
        <taxon>Methanosarcinales</taxon>
        <taxon>Methanosarcinaceae</taxon>
        <taxon>Methanosarcina</taxon>
    </lineage>
</organism>
<dbReference type="PATRIC" id="fig|1434118.4.peg.2317"/>
<dbReference type="RefSeq" id="WP_048182003.1">
    <property type="nucleotide sequence ID" value="NZ_CP009508.1"/>
</dbReference>
<reference evidence="1 2" key="1">
    <citation type="submission" date="2014-07" db="EMBL/GenBank/DDBJ databases">
        <title>Methanogenic archaea and the global carbon cycle.</title>
        <authorList>
            <person name="Henriksen J.R."/>
            <person name="Luke J."/>
            <person name="Reinhart S."/>
            <person name="Benedict M.N."/>
            <person name="Youngblut N.D."/>
            <person name="Metcalf M.E."/>
            <person name="Whitaker R.J."/>
            <person name="Metcalf W.W."/>
        </authorList>
    </citation>
    <scope>NUCLEOTIDE SEQUENCE [LARGE SCALE GENOMIC DNA]</scope>
    <source>
        <strain evidence="1 2">C2J</strain>
    </source>
</reference>
<dbReference type="STRING" id="1434118.MSSAC_1816"/>
<dbReference type="InterPro" id="IPR029058">
    <property type="entry name" value="AB_hydrolase_fold"/>
</dbReference>
<dbReference type="Proteomes" id="UP000033123">
    <property type="component" value="Chromosome"/>
</dbReference>
<protein>
    <submittedName>
        <fullName evidence="1">OrfZ protein</fullName>
    </submittedName>
</protein>
<dbReference type="KEGG" id="msj:MSSAC_1816"/>
<dbReference type="HOGENOM" id="CLU_2613709_0_0_2"/>
<gene>
    <name evidence="1" type="ORF">MSSAC_1816</name>
</gene>
<name>A0A0E3LD00_9EURY</name>